<sequence length="161" mass="19036">MIKCFFWISLIILIGWKVKHLIKKVCTDIFVTIQGRESLQKGLKEDRRLWVKRVDIVDQTNKINVDEFLNRLGQLLYHNPQRKLVGWKHELDNTGRRAAFKVTVVWKTEEFEEDVVAIFRSRLRPKYSPWRLWNIEFHGPHNTAPPKSDDNTGRKSSASHS</sequence>
<keyword evidence="2" id="KW-0732">Signal</keyword>
<dbReference type="KEGG" id="mlr:MELLADRAFT_102429"/>
<dbReference type="VEuPathDB" id="FungiDB:MELLADRAFT_102429"/>
<protein>
    <submittedName>
        <fullName evidence="3">Secreted protein</fullName>
    </submittedName>
</protein>
<evidence type="ECO:0000256" key="1">
    <source>
        <dbReference type="SAM" id="MobiDB-lite"/>
    </source>
</evidence>
<feature type="signal peptide" evidence="2">
    <location>
        <begin position="1"/>
        <end position="21"/>
    </location>
</feature>
<organism evidence="4">
    <name type="scientific">Melampsora larici-populina (strain 98AG31 / pathotype 3-4-7)</name>
    <name type="common">Poplar leaf rust fungus</name>
    <dbReference type="NCBI Taxonomy" id="747676"/>
    <lineage>
        <taxon>Eukaryota</taxon>
        <taxon>Fungi</taxon>
        <taxon>Dikarya</taxon>
        <taxon>Basidiomycota</taxon>
        <taxon>Pucciniomycotina</taxon>
        <taxon>Pucciniomycetes</taxon>
        <taxon>Pucciniales</taxon>
        <taxon>Melampsoraceae</taxon>
        <taxon>Melampsora</taxon>
    </lineage>
</organism>
<name>F4R896_MELLP</name>
<evidence type="ECO:0000256" key="2">
    <source>
        <dbReference type="SAM" id="SignalP"/>
    </source>
</evidence>
<evidence type="ECO:0000313" key="4">
    <source>
        <dbReference type="Proteomes" id="UP000001072"/>
    </source>
</evidence>
<dbReference type="InParanoid" id="F4R896"/>
<accession>F4R896</accession>
<dbReference type="HOGENOM" id="CLU_1644083_0_0_1"/>
<evidence type="ECO:0000313" key="3">
    <source>
        <dbReference type="EMBL" id="EGG11455.1"/>
    </source>
</evidence>
<dbReference type="AlphaFoldDB" id="F4R896"/>
<gene>
    <name evidence="3" type="ORF">MELLADRAFT_102429</name>
</gene>
<feature type="region of interest" description="Disordered" evidence="1">
    <location>
        <begin position="141"/>
        <end position="161"/>
    </location>
</feature>
<dbReference type="Proteomes" id="UP000001072">
    <property type="component" value="Unassembled WGS sequence"/>
</dbReference>
<dbReference type="GeneID" id="18921674"/>
<dbReference type="RefSeq" id="XP_007405090.1">
    <property type="nucleotide sequence ID" value="XM_007405028.1"/>
</dbReference>
<keyword evidence="4" id="KW-1185">Reference proteome</keyword>
<dbReference type="EMBL" id="GL883092">
    <property type="protein sequence ID" value="EGG11455.1"/>
    <property type="molecule type" value="Genomic_DNA"/>
</dbReference>
<feature type="chain" id="PRO_5003320657" evidence="2">
    <location>
        <begin position="22"/>
        <end position="161"/>
    </location>
</feature>
<proteinExistence type="predicted"/>
<reference evidence="4" key="1">
    <citation type="journal article" date="2011" name="Proc. Natl. Acad. Sci. U.S.A.">
        <title>Obligate biotrophy features unraveled by the genomic analysis of rust fungi.</title>
        <authorList>
            <person name="Duplessis S."/>
            <person name="Cuomo C.A."/>
            <person name="Lin Y.-C."/>
            <person name="Aerts A."/>
            <person name="Tisserant E."/>
            <person name="Veneault-Fourrey C."/>
            <person name="Joly D.L."/>
            <person name="Hacquard S."/>
            <person name="Amselem J."/>
            <person name="Cantarel B.L."/>
            <person name="Chiu R."/>
            <person name="Coutinho P.M."/>
            <person name="Feau N."/>
            <person name="Field M."/>
            <person name="Frey P."/>
            <person name="Gelhaye E."/>
            <person name="Goldberg J."/>
            <person name="Grabherr M.G."/>
            <person name="Kodira C.D."/>
            <person name="Kohler A."/>
            <person name="Kuees U."/>
            <person name="Lindquist E.A."/>
            <person name="Lucas S.M."/>
            <person name="Mago R."/>
            <person name="Mauceli E."/>
            <person name="Morin E."/>
            <person name="Murat C."/>
            <person name="Pangilinan J.L."/>
            <person name="Park R."/>
            <person name="Pearson M."/>
            <person name="Quesneville H."/>
            <person name="Rouhier N."/>
            <person name="Sakthikumar S."/>
            <person name="Salamov A.A."/>
            <person name="Schmutz J."/>
            <person name="Selles B."/>
            <person name="Shapiro H."/>
            <person name="Tanguay P."/>
            <person name="Tuskan G.A."/>
            <person name="Henrissat B."/>
            <person name="Van de Peer Y."/>
            <person name="Rouze P."/>
            <person name="Ellis J.G."/>
            <person name="Dodds P.N."/>
            <person name="Schein J.E."/>
            <person name="Zhong S."/>
            <person name="Hamelin R.C."/>
            <person name="Grigoriev I.V."/>
            <person name="Szabo L.J."/>
            <person name="Martin F."/>
        </authorList>
    </citation>
    <scope>NUCLEOTIDE SEQUENCE [LARGE SCALE GENOMIC DNA]</scope>
    <source>
        <strain evidence="4">98AG31 / pathotype 3-4-7</strain>
    </source>
</reference>